<comment type="caution">
    <text evidence="1">The sequence shown here is derived from an EMBL/GenBank/DDBJ whole genome shotgun (WGS) entry which is preliminary data.</text>
</comment>
<evidence type="ECO:0000313" key="1">
    <source>
        <dbReference type="EMBL" id="MDR5898854.1"/>
    </source>
</evidence>
<sequence length="157" mass="17935">MDLTWISVIDTAVKIGLGAAISGLTGYLVLIKKQSHEDQKEERANFYKLQEEKKSKYVEFLSLSQALIQTHLFDSCSPSSDEYKSYLRVFNELQIISSDQMRLEAFETISSVQSFIFLNKNQQEQQIVDGMVSTAREKTSNFQKAAQLEVTRCYQAT</sequence>
<proteinExistence type="predicted"/>
<dbReference type="Proteomes" id="UP001254564">
    <property type="component" value="Unassembled WGS sequence"/>
</dbReference>
<gene>
    <name evidence="1" type="ORF">QC823_07615</name>
</gene>
<name>A0ABU1H3Q2_9GAMM</name>
<keyword evidence="2" id="KW-1185">Reference proteome</keyword>
<evidence type="ECO:0000313" key="2">
    <source>
        <dbReference type="Proteomes" id="UP001254564"/>
    </source>
</evidence>
<dbReference type="EMBL" id="JARWAN010000009">
    <property type="protein sequence ID" value="MDR5898854.1"/>
    <property type="molecule type" value="Genomic_DNA"/>
</dbReference>
<organism evidence="1 2">
    <name type="scientific">Vreelandella vilamensis</name>
    <dbReference type="NCBI Taxonomy" id="531309"/>
    <lineage>
        <taxon>Bacteria</taxon>
        <taxon>Pseudomonadati</taxon>
        <taxon>Pseudomonadota</taxon>
        <taxon>Gammaproteobacteria</taxon>
        <taxon>Oceanospirillales</taxon>
        <taxon>Halomonadaceae</taxon>
        <taxon>Vreelandella</taxon>
    </lineage>
</organism>
<reference evidence="1 2" key="1">
    <citation type="submission" date="2023-04" db="EMBL/GenBank/DDBJ databases">
        <title>A long-awaited taxogenomic arrangement of the family Halomonadaceae.</title>
        <authorList>
            <person name="De La Haba R."/>
            <person name="Chuvochina M."/>
            <person name="Wittouck S."/>
            <person name="Arahal D.R."/>
            <person name="Sanchez-Porro C."/>
            <person name="Hugenholtz P."/>
            <person name="Ventosa A."/>
        </authorList>
    </citation>
    <scope>NUCLEOTIDE SEQUENCE [LARGE SCALE GENOMIC DNA]</scope>
    <source>
        <strain evidence="1 2">DSM 21020</strain>
    </source>
</reference>
<dbReference type="RefSeq" id="WP_309655762.1">
    <property type="nucleotide sequence ID" value="NZ_JARWAN010000009.1"/>
</dbReference>
<accession>A0ABU1H3Q2</accession>
<protein>
    <submittedName>
        <fullName evidence="1">Uncharacterized protein</fullName>
    </submittedName>
</protein>